<dbReference type="GO" id="GO:0005737">
    <property type="term" value="C:cytoplasm"/>
    <property type="evidence" value="ECO:0007669"/>
    <property type="project" value="TreeGrafter"/>
</dbReference>
<evidence type="ECO:0000313" key="4">
    <source>
        <dbReference type="EMBL" id="KAG4419606.1"/>
    </source>
</evidence>
<dbReference type="GO" id="GO:0006559">
    <property type="term" value="P:L-phenylalanine catabolic process"/>
    <property type="evidence" value="ECO:0007669"/>
    <property type="project" value="UniProtKB-UniPathway"/>
</dbReference>
<dbReference type="EMBL" id="JAFJYH010000102">
    <property type="protein sequence ID" value="KAG4419606.1"/>
    <property type="molecule type" value="Genomic_DNA"/>
</dbReference>
<evidence type="ECO:0000259" key="3">
    <source>
        <dbReference type="Pfam" id="PF20510"/>
    </source>
</evidence>
<dbReference type="PANTHER" id="PTHR11056:SF5">
    <property type="entry name" value="HOMOGENTISATE 1,2-DIOXYGENASE"/>
    <property type="match status" value="1"/>
</dbReference>
<dbReference type="Pfam" id="PF20510">
    <property type="entry name" value="HgmA_N"/>
    <property type="match status" value="1"/>
</dbReference>
<dbReference type="InterPro" id="IPR011051">
    <property type="entry name" value="RmlC_Cupin_sf"/>
</dbReference>
<comment type="caution">
    <text evidence="4">The sequence shown here is derived from an EMBL/GenBank/DDBJ whole genome shotgun (WGS) entry which is preliminary data.</text>
</comment>
<accession>A0A8H7W6Q1</accession>
<gene>
    <name evidence="4" type="ORF">IFR04_007308</name>
</gene>
<evidence type="ECO:0000313" key="5">
    <source>
        <dbReference type="Proteomes" id="UP000664132"/>
    </source>
</evidence>
<dbReference type="Proteomes" id="UP000664132">
    <property type="component" value="Unassembled WGS sequence"/>
</dbReference>
<feature type="non-terminal residue" evidence="4">
    <location>
        <position position="141"/>
    </location>
</feature>
<name>A0A8H7W6Q1_9HELO</name>
<reference evidence="4" key="1">
    <citation type="submission" date="2021-02" db="EMBL/GenBank/DDBJ databases">
        <title>Genome sequence Cadophora malorum strain M34.</title>
        <authorList>
            <person name="Stefanovic E."/>
            <person name="Vu D."/>
            <person name="Scully C."/>
            <person name="Dijksterhuis J."/>
            <person name="Roader J."/>
            <person name="Houbraken J."/>
        </authorList>
    </citation>
    <scope>NUCLEOTIDE SEQUENCE</scope>
    <source>
        <strain evidence="4">M34</strain>
    </source>
</reference>
<dbReference type="InterPro" id="IPR046452">
    <property type="entry name" value="HgmA_N"/>
</dbReference>
<dbReference type="UniPathway" id="UPA00139">
    <property type="reaction ID" value="UER00339"/>
</dbReference>
<comment type="pathway">
    <text evidence="1">Amino-acid degradation; L-phenylalanine degradation; acetoacetate and fumarate from L-phenylalanine: step 4/6.</text>
</comment>
<dbReference type="AlphaFoldDB" id="A0A8H7W6Q1"/>
<dbReference type="InterPro" id="IPR005708">
    <property type="entry name" value="Homogentis_dOase"/>
</dbReference>
<protein>
    <recommendedName>
        <fullName evidence="2">homogentisate 1,2-dioxygenase</fullName>
        <ecNumber evidence="2">1.13.11.5</ecNumber>
    </recommendedName>
</protein>
<dbReference type="PANTHER" id="PTHR11056">
    <property type="entry name" value="HOMOGENTISATE 1,2-DIOXYGENASE"/>
    <property type="match status" value="1"/>
</dbReference>
<sequence length="141" mass="15995">MSTASEDSYVLLPREPLTDPRATFHYTDLQRSKPTRENDPYEYMAGFGNRFQSEVIPGTLPAGQNNPQEVRFGLYTEGITYSAFAAPRQENKSTYMYRIRPAAAHNGYHPIESPATIENCFLSCNPKISTLPQQVEWTPFP</sequence>
<dbReference type="EC" id="1.13.11.5" evidence="2"/>
<dbReference type="GO" id="GO:0006570">
    <property type="term" value="P:tyrosine metabolic process"/>
    <property type="evidence" value="ECO:0007669"/>
    <property type="project" value="InterPro"/>
</dbReference>
<organism evidence="4 5">
    <name type="scientific">Cadophora malorum</name>
    <dbReference type="NCBI Taxonomy" id="108018"/>
    <lineage>
        <taxon>Eukaryota</taxon>
        <taxon>Fungi</taxon>
        <taxon>Dikarya</taxon>
        <taxon>Ascomycota</taxon>
        <taxon>Pezizomycotina</taxon>
        <taxon>Leotiomycetes</taxon>
        <taxon>Helotiales</taxon>
        <taxon>Ploettnerulaceae</taxon>
        <taxon>Cadophora</taxon>
    </lineage>
</organism>
<dbReference type="GO" id="GO:0004411">
    <property type="term" value="F:homogentisate 1,2-dioxygenase activity"/>
    <property type="evidence" value="ECO:0007669"/>
    <property type="project" value="UniProtKB-EC"/>
</dbReference>
<proteinExistence type="predicted"/>
<evidence type="ECO:0000256" key="1">
    <source>
        <dbReference type="ARBA" id="ARBA00004704"/>
    </source>
</evidence>
<dbReference type="SUPFAM" id="SSF51182">
    <property type="entry name" value="RmlC-like cupins"/>
    <property type="match status" value="1"/>
</dbReference>
<dbReference type="OrthoDB" id="1689029at2759"/>
<evidence type="ECO:0000256" key="2">
    <source>
        <dbReference type="ARBA" id="ARBA00013127"/>
    </source>
</evidence>
<keyword evidence="5" id="KW-1185">Reference proteome</keyword>
<feature type="domain" description="Homogentisate 1,2-dioxygenase N-terminal" evidence="3">
    <location>
        <begin position="42"/>
        <end position="141"/>
    </location>
</feature>